<gene>
    <name evidence="7" type="ORF">TAPDE_004346</name>
</gene>
<dbReference type="PANTHER" id="PTHR15938">
    <property type="entry name" value="TBP-1 INTERACTING PROTEIN"/>
    <property type="match status" value="1"/>
</dbReference>
<comment type="subcellular location">
    <subcellularLocation>
        <location evidence="1">Nucleus</location>
    </subcellularLocation>
</comment>
<dbReference type="GO" id="GO:0000709">
    <property type="term" value="P:meiotic joint molecule formation"/>
    <property type="evidence" value="ECO:0007669"/>
    <property type="project" value="TreeGrafter"/>
</dbReference>
<comment type="similarity">
    <text evidence="2">Belongs to the HOP2 family.</text>
</comment>
<dbReference type="VEuPathDB" id="FungiDB:TAPDE_004346"/>
<dbReference type="GO" id="GO:0000794">
    <property type="term" value="C:condensed nuclear chromosome"/>
    <property type="evidence" value="ECO:0007669"/>
    <property type="project" value="TreeGrafter"/>
</dbReference>
<evidence type="ECO:0000313" key="7">
    <source>
        <dbReference type="EMBL" id="CCG83992.1"/>
    </source>
</evidence>
<evidence type="ECO:0000259" key="6">
    <source>
        <dbReference type="Pfam" id="PF07106"/>
    </source>
</evidence>
<evidence type="ECO:0000256" key="1">
    <source>
        <dbReference type="ARBA" id="ARBA00004123"/>
    </source>
</evidence>
<name>R4XE93_TAPDE</name>
<evidence type="ECO:0000313" key="8">
    <source>
        <dbReference type="Proteomes" id="UP000013776"/>
    </source>
</evidence>
<dbReference type="GO" id="GO:0120230">
    <property type="term" value="F:recombinase activator activity"/>
    <property type="evidence" value="ECO:0007669"/>
    <property type="project" value="TreeGrafter"/>
</dbReference>
<accession>R4XE93</accession>
<dbReference type="Gene3D" id="1.10.10.10">
    <property type="entry name" value="Winged helix-like DNA-binding domain superfamily/Winged helix DNA-binding domain"/>
    <property type="match status" value="1"/>
</dbReference>
<keyword evidence="3" id="KW-0233">DNA recombination</keyword>
<dbReference type="Proteomes" id="UP000013776">
    <property type="component" value="Unassembled WGS sequence"/>
</dbReference>
<dbReference type="EMBL" id="CAHR02000193">
    <property type="protein sequence ID" value="CCG83992.1"/>
    <property type="molecule type" value="Genomic_DNA"/>
</dbReference>
<dbReference type="GO" id="GO:0010774">
    <property type="term" value="P:meiotic strand invasion involved in reciprocal meiotic recombination"/>
    <property type="evidence" value="ECO:0007669"/>
    <property type="project" value="TreeGrafter"/>
</dbReference>
<dbReference type="GO" id="GO:0007129">
    <property type="term" value="P:homologous chromosome pairing at meiosis"/>
    <property type="evidence" value="ECO:0007669"/>
    <property type="project" value="TreeGrafter"/>
</dbReference>
<dbReference type="GO" id="GO:0120231">
    <property type="term" value="C:DNA recombinase auxiliary factor complex"/>
    <property type="evidence" value="ECO:0007669"/>
    <property type="project" value="TreeGrafter"/>
</dbReference>
<keyword evidence="5" id="KW-0469">Meiosis</keyword>
<reference evidence="7 8" key="1">
    <citation type="journal article" date="2013" name="MBio">
        <title>Genome sequencing of the plant pathogen Taphrina deformans, the causal agent of peach leaf curl.</title>
        <authorList>
            <person name="Cisse O.H."/>
            <person name="Almeida J.M.G.C.F."/>
            <person name="Fonseca A."/>
            <person name="Kumar A.A."/>
            <person name="Salojaervi J."/>
            <person name="Overmyer K."/>
            <person name="Hauser P.M."/>
            <person name="Pagni M."/>
        </authorList>
    </citation>
    <scope>NUCLEOTIDE SEQUENCE [LARGE SCALE GENOMIC DNA]</scope>
    <source>
        <strain evidence="8">PYCC 5710 / ATCC 11124 / CBS 356.35 / IMI 108563 / JCM 9778 / NBRC 8474</strain>
    </source>
</reference>
<evidence type="ECO:0000256" key="5">
    <source>
        <dbReference type="ARBA" id="ARBA00023254"/>
    </source>
</evidence>
<dbReference type="PANTHER" id="PTHR15938:SF0">
    <property type="entry name" value="HOMOLOGOUS-PAIRING PROTEIN 2 HOMOLOG"/>
    <property type="match status" value="1"/>
</dbReference>
<dbReference type="Pfam" id="PF07106">
    <property type="entry name" value="WHD_TBPIP"/>
    <property type="match status" value="1"/>
</dbReference>
<dbReference type="OrthoDB" id="272266at2759"/>
<dbReference type="AlphaFoldDB" id="R4XE93"/>
<evidence type="ECO:0000256" key="2">
    <source>
        <dbReference type="ARBA" id="ARBA00007922"/>
    </source>
</evidence>
<sequence>MAPKVKKDKLTDEVIQEICLEYMIAQNRPYNATDVALNCHEQFSKAAAQKALQVLADRELITCKNLAKDGKGSTLSQAEPLDAEGLAKLTAELEALRREVATIKEKNKSLAIGRVPQILVLEKNEIAH</sequence>
<evidence type="ECO:0000256" key="4">
    <source>
        <dbReference type="ARBA" id="ARBA00023242"/>
    </source>
</evidence>
<organism evidence="7 8">
    <name type="scientific">Taphrina deformans (strain PYCC 5710 / ATCC 11124 / CBS 356.35 / IMI 108563 / JCM 9778 / NBRC 8474)</name>
    <name type="common">Peach leaf curl fungus</name>
    <name type="synonym">Lalaria deformans</name>
    <dbReference type="NCBI Taxonomy" id="1097556"/>
    <lineage>
        <taxon>Eukaryota</taxon>
        <taxon>Fungi</taxon>
        <taxon>Dikarya</taxon>
        <taxon>Ascomycota</taxon>
        <taxon>Taphrinomycotina</taxon>
        <taxon>Taphrinomycetes</taxon>
        <taxon>Taphrinales</taxon>
        <taxon>Taphrinaceae</taxon>
        <taxon>Taphrina</taxon>
    </lineage>
</organism>
<evidence type="ECO:0000256" key="3">
    <source>
        <dbReference type="ARBA" id="ARBA00023172"/>
    </source>
</evidence>
<dbReference type="GO" id="GO:0003690">
    <property type="term" value="F:double-stranded DNA binding"/>
    <property type="evidence" value="ECO:0007669"/>
    <property type="project" value="TreeGrafter"/>
</dbReference>
<dbReference type="InterPro" id="IPR010776">
    <property type="entry name" value="Hop2_WH_dom"/>
</dbReference>
<feature type="domain" description="Homologous-pairing protein 2 winged helix" evidence="6">
    <location>
        <begin position="17"/>
        <end position="68"/>
    </location>
</feature>
<dbReference type="InterPro" id="IPR036388">
    <property type="entry name" value="WH-like_DNA-bd_sf"/>
</dbReference>
<keyword evidence="4" id="KW-0539">Nucleus</keyword>
<proteinExistence type="inferred from homology"/>
<comment type="caution">
    <text evidence="7">The sequence shown here is derived from an EMBL/GenBank/DDBJ whole genome shotgun (WGS) entry which is preliminary data.</text>
</comment>
<protein>
    <recommendedName>
        <fullName evidence="6">Homologous-pairing protein 2 winged helix domain-containing protein</fullName>
    </recommendedName>
</protein>
<keyword evidence="8" id="KW-1185">Reference proteome</keyword>